<evidence type="ECO:0000256" key="1">
    <source>
        <dbReference type="ARBA" id="ARBA00004141"/>
    </source>
</evidence>
<dbReference type="InterPro" id="IPR036259">
    <property type="entry name" value="MFS_trans_sf"/>
</dbReference>
<evidence type="ECO:0000256" key="4">
    <source>
        <dbReference type="ARBA" id="ARBA00022989"/>
    </source>
</evidence>
<name>A0A7W7YF03_9BACT</name>
<dbReference type="Gene3D" id="1.20.1250.20">
    <property type="entry name" value="MFS general substrate transporter like domains"/>
    <property type="match status" value="2"/>
</dbReference>
<accession>A0A7W7YF03</accession>
<evidence type="ECO:0000256" key="3">
    <source>
        <dbReference type="ARBA" id="ARBA00022692"/>
    </source>
</evidence>
<feature type="transmembrane region" description="Helical" evidence="6">
    <location>
        <begin position="267"/>
        <end position="284"/>
    </location>
</feature>
<feature type="transmembrane region" description="Helical" evidence="6">
    <location>
        <begin position="338"/>
        <end position="355"/>
    </location>
</feature>
<dbReference type="GO" id="GO:0016020">
    <property type="term" value="C:membrane"/>
    <property type="evidence" value="ECO:0007669"/>
    <property type="project" value="UniProtKB-SubCell"/>
</dbReference>
<protein>
    <submittedName>
        <fullName evidence="8">MFS family permease</fullName>
    </submittedName>
</protein>
<dbReference type="PANTHER" id="PTHR23505:SF79">
    <property type="entry name" value="PROTEIN SPINSTER"/>
    <property type="match status" value="1"/>
</dbReference>
<dbReference type="GO" id="GO:0022857">
    <property type="term" value="F:transmembrane transporter activity"/>
    <property type="evidence" value="ECO:0007669"/>
    <property type="project" value="InterPro"/>
</dbReference>
<feature type="transmembrane region" description="Helical" evidence="6">
    <location>
        <begin position="432"/>
        <end position="451"/>
    </location>
</feature>
<feature type="domain" description="Major facilitator superfamily (MFS) profile" evidence="7">
    <location>
        <begin position="7"/>
        <end position="456"/>
    </location>
</feature>
<feature type="transmembrane region" description="Helical" evidence="6">
    <location>
        <begin position="74"/>
        <end position="94"/>
    </location>
</feature>
<evidence type="ECO:0000259" key="7">
    <source>
        <dbReference type="PROSITE" id="PS50850"/>
    </source>
</evidence>
<dbReference type="Pfam" id="PF07690">
    <property type="entry name" value="MFS_1"/>
    <property type="match status" value="1"/>
</dbReference>
<keyword evidence="5 6" id="KW-0472">Membrane</keyword>
<evidence type="ECO:0000256" key="6">
    <source>
        <dbReference type="SAM" id="Phobius"/>
    </source>
</evidence>
<feature type="transmembrane region" description="Helical" evidence="6">
    <location>
        <begin position="134"/>
        <end position="155"/>
    </location>
</feature>
<comment type="subcellular location">
    <subcellularLocation>
        <location evidence="1">Membrane</location>
        <topology evidence="1">Multi-pass membrane protein</topology>
    </subcellularLocation>
</comment>
<sequence>MRRAWLIVGLLFPVALLNYLDRQMIASMKVSVMGEIKDIGTEENWGHMLASFKWVYSICSPIGGYIADRFSRKYTICGSLFVWSLITWMTGHVGTFNELYWARTLMGISEAFYIPAALALIADYHIGGTRSRAIGVHQMGIYCGVMAGGFAGFVADAPALGWRFMFDFTGLAGVLYAIPLLLLLRDAPFQSEATSEAPKTNGATELVKFDWLLLFLLLVLGGTMLLICIVLLHGWAVPVVLFIAIAAIWGPRSVLGNLKELLLNRNFVLLVYYFTLPALAAWVVRDWMPAILQQAFNISQGKAGVSAALYWQGAALLSAVIGGWLTDRWMRRSHRGRIYVSAIGMMLIIPAMFGVGNAPALNSFALAIAALVLFGVGWGFFDCNNMPILSQIVRPHLRATGYGLMNFVSMMCGGLADWGFGRMSDMHVPLNVIFSVFAMVCVLSLVLVLMIRPKPGM</sequence>
<dbReference type="PROSITE" id="PS50850">
    <property type="entry name" value="MFS"/>
    <property type="match status" value="1"/>
</dbReference>
<feature type="transmembrane region" description="Helical" evidence="6">
    <location>
        <begin position="238"/>
        <end position="255"/>
    </location>
</feature>
<keyword evidence="3 6" id="KW-0812">Transmembrane</keyword>
<evidence type="ECO:0000313" key="8">
    <source>
        <dbReference type="EMBL" id="MBB5034904.1"/>
    </source>
</evidence>
<dbReference type="Proteomes" id="UP000590740">
    <property type="component" value="Unassembled WGS sequence"/>
</dbReference>
<proteinExistence type="predicted"/>
<dbReference type="InterPro" id="IPR011701">
    <property type="entry name" value="MFS"/>
</dbReference>
<evidence type="ECO:0000256" key="2">
    <source>
        <dbReference type="ARBA" id="ARBA00022448"/>
    </source>
</evidence>
<feature type="transmembrane region" description="Helical" evidence="6">
    <location>
        <begin position="402"/>
        <end position="420"/>
    </location>
</feature>
<feature type="transmembrane region" description="Helical" evidence="6">
    <location>
        <begin position="46"/>
        <end position="67"/>
    </location>
</feature>
<feature type="transmembrane region" description="Helical" evidence="6">
    <location>
        <begin position="211"/>
        <end position="232"/>
    </location>
</feature>
<dbReference type="AlphaFoldDB" id="A0A7W7YF03"/>
<keyword evidence="2" id="KW-0813">Transport</keyword>
<keyword evidence="4 6" id="KW-1133">Transmembrane helix</keyword>
<dbReference type="EMBL" id="JACHIG010000012">
    <property type="protein sequence ID" value="MBB5034904.1"/>
    <property type="molecule type" value="Genomic_DNA"/>
</dbReference>
<gene>
    <name evidence="8" type="ORF">HNQ65_004512</name>
</gene>
<feature type="transmembrane region" description="Helical" evidence="6">
    <location>
        <begin position="304"/>
        <end position="326"/>
    </location>
</feature>
<dbReference type="InterPro" id="IPR044770">
    <property type="entry name" value="MFS_spinster-like"/>
</dbReference>
<keyword evidence="9" id="KW-1185">Reference proteome</keyword>
<organism evidence="8 9">
    <name type="scientific">Prosthecobacter vanneervenii</name>
    <dbReference type="NCBI Taxonomy" id="48466"/>
    <lineage>
        <taxon>Bacteria</taxon>
        <taxon>Pseudomonadati</taxon>
        <taxon>Verrucomicrobiota</taxon>
        <taxon>Verrucomicrobiia</taxon>
        <taxon>Verrucomicrobiales</taxon>
        <taxon>Verrucomicrobiaceae</taxon>
        <taxon>Prosthecobacter</taxon>
    </lineage>
</organism>
<feature type="transmembrane region" description="Helical" evidence="6">
    <location>
        <begin position="361"/>
        <end position="381"/>
    </location>
</feature>
<evidence type="ECO:0000256" key="5">
    <source>
        <dbReference type="ARBA" id="ARBA00023136"/>
    </source>
</evidence>
<dbReference type="RefSeq" id="WP_184343157.1">
    <property type="nucleotide sequence ID" value="NZ_JACHIG010000012.1"/>
</dbReference>
<dbReference type="PANTHER" id="PTHR23505">
    <property type="entry name" value="SPINSTER"/>
    <property type="match status" value="1"/>
</dbReference>
<feature type="transmembrane region" description="Helical" evidence="6">
    <location>
        <begin position="100"/>
        <end position="122"/>
    </location>
</feature>
<evidence type="ECO:0000313" key="9">
    <source>
        <dbReference type="Proteomes" id="UP000590740"/>
    </source>
</evidence>
<reference evidence="8 9" key="1">
    <citation type="submission" date="2020-08" db="EMBL/GenBank/DDBJ databases">
        <title>Genomic Encyclopedia of Type Strains, Phase IV (KMG-IV): sequencing the most valuable type-strain genomes for metagenomic binning, comparative biology and taxonomic classification.</title>
        <authorList>
            <person name="Goeker M."/>
        </authorList>
    </citation>
    <scope>NUCLEOTIDE SEQUENCE [LARGE SCALE GENOMIC DNA]</scope>
    <source>
        <strain evidence="8 9">DSM 12252</strain>
    </source>
</reference>
<feature type="transmembrane region" description="Helical" evidence="6">
    <location>
        <begin position="161"/>
        <end position="184"/>
    </location>
</feature>
<dbReference type="InterPro" id="IPR020846">
    <property type="entry name" value="MFS_dom"/>
</dbReference>
<dbReference type="SUPFAM" id="SSF103473">
    <property type="entry name" value="MFS general substrate transporter"/>
    <property type="match status" value="1"/>
</dbReference>
<comment type="caution">
    <text evidence="8">The sequence shown here is derived from an EMBL/GenBank/DDBJ whole genome shotgun (WGS) entry which is preliminary data.</text>
</comment>